<dbReference type="Proteomes" id="UP000241848">
    <property type="component" value="Unassembled WGS sequence"/>
</dbReference>
<dbReference type="InterPro" id="IPR001753">
    <property type="entry name" value="Enoyl-CoA_hydra/iso"/>
</dbReference>
<protein>
    <submittedName>
        <fullName evidence="1">1,4-dihydroxy-6-naphthoate synthase</fullName>
    </submittedName>
</protein>
<dbReference type="GO" id="GO:0008935">
    <property type="term" value="F:1,4-dihydroxy-2-naphthoyl-CoA synthase activity"/>
    <property type="evidence" value="ECO:0007669"/>
    <property type="project" value="TreeGrafter"/>
</dbReference>
<accession>A0A2T2WNE0</accession>
<dbReference type="Gene3D" id="3.90.226.10">
    <property type="entry name" value="2-enoyl-CoA Hydratase, Chain A, domain 1"/>
    <property type="match status" value="1"/>
</dbReference>
<dbReference type="InterPro" id="IPR029045">
    <property type="entry name" value="ClpP/crotonase-like_dom_sf"/>
</dbReference>
<name>A0A2T2WNE0_9FIRM</name>
<dbReference type="AlphaFoldDB" id="A0A2T2WNE0"/>
<dbReference type="PANTHER" id="PTHR43113">
    <property type="entry name" value="NUCLEOSIDE-DIPHOSPHATE-SUGAR EPIMERASE"/>
    <property type="match status" value="1"/>
</dbReference>
<dbReference type="Pfam" id="PF00378">
    <property type="entry name" value="ECH_1"/>
    <property type="match status" value="1"/>
</dbReference>
<sequence>MALEIAIENGRRKLYPCRGGYPLNEVKVVRDLRPVLDQDFHDIIYEKNRETHVARVTINRPQTLNSLTGETMWEIASAINDAAADELIGVVLLTGAGDRAFSSGGDIHWEKSGIQSKFFQVDARIVHDAIRHCLKPVIAVVKGYAIGMGNHLAYCCDLTIAADNAVFGQNGPRVGSPAEGIIVSYSTFVVGQKRARELWMVCRKYSASEALAMGMCNAVVPLDQLDQEVDSWCAEILALSPSVLAGIKASFEVVADFLRDSDPGHWQRILKPGGYPVQELLEGQNAFLEKRPPDFWRFRS</sequence>
<dbReference type="SUPFAM" id="SSF52096">
    <property type="entry name" value="ClpP/crotonase"/>
    <property type="match status" value="1"/>
</dbReference>
<dbReference type="PANTHER" id="PTHR43113:SF1">
    <property type="entry name" value="1,4-DIHYDROXY-2-NAPHTHOYL-COA SYNTHASE, PEROXISOMAL"/>
    <property type="match status" value="1"/>
</dbReference>
<dbReference type="EMBL" id="PXYV01000003">
    <property type="protein sequence ID" value="PSR23746.1"/>
    <property type="molecule type" value="Genomic_DNA"/>
</dbReference>
<gene>
    <name evidence="1" type="ORF">C7B45_01640</name>
</gene>
<evidence type="ECO:0000313" key="2">
    <source>
        <dbReference type="Proteomes" id="UP000241848"/>
    </source>
</evidence>
<reference evidence="1 2" key="1">
    <citation type="journal article" date="2014" name="BMC Genomics">
        <title>Comparison of environmental and isolate Sulfobacillus genomes reveals diverse carbon, sulfur, nitrogen, and hydrogen metabolisms.</title>
        <authorList>
            <person name="Justice N.B."/>
            <person name="Norman A."/>
            <person name="Brown C.T."/>
            <person name="Singh A."/>
            <person name="Thomas B.C."/>
            <person name="Banfield J.F."/>
        </authorList>
    </citation>
    <scope>NUCLEOTIDE SEQUENCE [LARGE SCALE GENOMIC DNA]</scope>
    <source>
        <strain evidence="1">AMDSBA3</strain>
    </source>
</reference>
<evidence type="ECO:0000313" key="1">
    <source>
        <dbReference type="EMBL" id="PSR23746.1"/>
    </source>
</evidence>
<proteinExistence type="predicted"/>
<organism evidence="1 2">
    <name type="scientific">Sulfobacillus acidophilus</name>
    <dbReference type="NCBI Taxonomy" id="53633"/>
    <lineage>
        <taxon>Bacteria</taxon>
        <taxon>Bacillati</taxon>
        <taxon>Bacillota</taxon>
        <taxon>Clostridia</taxon>
        <taxon>Eubacteriales</taxon>
        <taxon>Clostridiales Family XVII. Incertae Sedis</taxon>
        <taxon>Sulfobacillus</taxon>
    </lineage>
</organism>
<comment type="caution">
    <text evidence="1">The sequence shown here is derived from an EMBL/GenBank/DDBJ whole genome shotgun (WGS) entry which is preliminary data.</text>
</comment>
<dbReference type="CDD" id="cd06558">
    <property type="entry name" value="crotonase-like"/>
    <property type="match status" value="1"/>
</dbReference>